<dbReference type="Proteomes" id="UP000887159">
    <property type="component" value="Unassembled WGS sequence"/>
</dbReference>
<feature type="domain" description="C2H2-type" evidence="2">
    <location>
        <begin position="71"/>
        <end position="98"/>
    </location>
</feature>
<sequence>MNFTGLDLTSSDWEDSCIELPDQRMQYECQLMNLMSKNSPKFICHICHKVFTTRRRRDTHVETHSDVRNLYSCPKCDRKFTWVDSLRRHIKIVHFLNN</sequence>
<dbReference type="SUPFAM" id="SSF57667">
    <property type="entry name" value="beta-beta-alpha zinc fingers"/>
    <property type="match status" value="1"/>
</dbReference>
<evidence type="ECO:0000256" key="1">
    <source>
        <dbReference type="PROSITE-ProRule" id="PRU00042"/>
    </source>
</evidence>
<organism evidence="3 4">
    <name type="scientific">Trichonephila clavipes</name>
    <name type="common">Golden silk orbweaver</name>
    <name type="synonym">Nephila clavipes</name>
    <dbReference type="NCBI Taxonomy" id="2585209"/>
    <lineage>
        <taxon>Eukaryota</taxon>
        <taxon>Metazoa</taxon>
        <taxon>Ecdysozoa</taxon>
        <taxon>Arthropoda</taxon>
        <taxon>Chelicerata</taxon>
        <taxon>Arachnida</taxon>
        <taxon>Araneae</taxon>
        <taxon>Araneomorphae</taxon>
        <taxon>Entelegynae</taxon>
        <taxon>Araneoidea</taxon>
        <taxon>Nephilidae</taxon>
        <taxon>Trichonephila</taxon>
    </lineage>
</organism>
<dbReference type="InterPro" id="IPR036236">
    <property type="entry name" value="Znf_C2H2_sf"/>
</dbReference>
<evidence type="ECO:0000313" key="4">
    <source>
        <dbReference type="Proteomes" id="UP000887159"/>
    </source>
</evidence>
<keyword evidence="1" id="KW-0479">Metal-binding</keyword>
<accession>A0A8X6W195</accession>
<dbReference type="EMBL" id="BMAU01021375">
    <property type="protein sequence ID" value="GFY26263.1"/>
    <property type="molecule type" value="Genomic_DNA"/>
</dbReference>
<dbReference type="InterPro" id="IPR013087">
    <property type="entry name" value="Znf_C2H2_type"/>
</dbReference>
<dbReference type="Gene3D" id="3.30.160.60">
    <property type="entry name" value="Classic Zinc Finger"/>
    <property type="match status" value="1"/>
</dbReference>
<gene>
    <name evidence="3" type="ORF">TNCV_24631</name>
</gene>
<dbReference type="SMART" id="SM00355">
    <property type="entry name" value="ZnF_C2H2"/>
    <property type="match status" value="2"/>
</dbReference>
<name>A0A8X6W195_TRICX</name>
<reference evidence="3" key="1">
    <citation type="submission" date="2020-08" db="EMBL/GenBank/DDBJ databases">
        <title>Multicomponent nature underlies the extraordinary mechanical properties of spider dragline silk.</title>
        <authorList>
            <person name="Kono N."/>
            <person name="Nakamura H."/>
            <person name="Mori M."/>
            <person name="Yoshida Y."/>
            <person name="Ohtoshi R."/>
            <person name="Malay A.D."/>
            <person name="Moran D.A.P."/>
            <person name="Tomita M."/>
            <person name="Numata K."/>
            <person name="Arakawa K."/>
        </authorList>
    </citation>
    <scope>NUCLEOTIDE SEQUENCE</scope>
</reference>
<evidence type="ECO:0000259" key="2">
    <source>
        <dbReference type="PROSITE" id="PS50157"/>
    </source>
</evidence>
<keyword evidence="1" id="KW-0863">Zinc-finger</keyword>
<keyword evidence="4" id="KW-1185">Reference proteome</keyword>
<dbReference type="AlphaFoldDB" id="A0A8X6W195"/>
<comment type="caution">
    <text evidence="3">The sequence shown here is derived from an EMBL/GenBank/DDBJ whole genome shotgun (WGS) entry which is preliminary data.</text>
</comment>
<keyword evidence="1" id="KW-0862">Zinc</keyword>
<evidence type="ECO:0000313" key="3">
    <source>
        <dbReference type="EMBL" id="GFY26263.1"/>
    </source>
</evidence>
<dbReference type="Pfam" id="PF00096">
    <property type="entry name" value="zf-C2H2"/>
    <property type="match status" value="1"/>
</dbReference>
<dbReference type="GO" id="GO:0008270">
    <property type="term" value="F:zinc ion binding"/>
    <property type="evidence" value="ECO:0007669"/>
    <property type="project" value="UniProtKB-KW"/>
</dbReference>
<feature type="domain" description="C2H2-type" evidence="2">
    <location>
        <begin position="42"/>
        <end position="69"/>
    </location>
</feature>
<dbReference type="PROSITE" id="PS50157">
    <property type="entry name" value="ZINC_FINGER_C2H2_2"/>
    <property type="match status" value="2"/>
</dbReference>
<proteinExistence type="predicted"/>
<dbReference type="PROSITE" id="PS00028">
    <property type="entry name" value="ZINC_FINGER_C2H2_1"/>
    <property type="match status" value="2"/>
</dbReference>
<protein>
    <recommendedName>
        <fullName evidence="2">C2H2-type domain-containing protein</fullName>
    </recommendedName>
</protein>